<dbReference type="InParanoid" id="A0A409YLJ7"/>
<dbReference type="OrthoDB" id="426718at2759"/>
<dbReference type="SUPFAM" id="SSF52833">
    <property type="entry name" value="Thioredoxin-like"/>
    <property type="match status" value="1"/>
</dbReference>
<name>A0A409YLJ7_9AGAR</name>
<evidence type="ECO:0000256" key="1">
    <source>
        <dbReference type="ARBA" id="ARBA00023157"/>
    </source>
</evidence>
<feature type="domain" description="Thioredoxin" evidence="5">
    <location>
        <begin position="4"/>
        <end position="48"/>
    </location>
</feature>
<dbReference type="InterPro" id="IPR051218">
    <property type="entry name" value="Sec_MonoDiacylglyc_Lipase"/>
</dbReference>
<evidence type="ECO:0000313" key="8">
    <source>
        <dbReference type="Proteomes" id="UP000284842"/>
    </source>
</evidence>
<evidence type="ECO:0000313" key="7">
    <source>
        <dbReference type="EMBL" id="PPR03464.1"/>
    </source>
</evidence>
<dbReference type="InterPro" id="IPR013766">
    <property type="entry name" value="Thioredoxin_domain"/>
</dbReference>
<dbReference type="CDD" id="cd02947">
    <property type="entry name" value="TRX_family"/>
    <property type="match status" value="1"/>
</dbReference>
<dbReference type="InterPro" id="IPR036249">
    <property type="entry name" value="Thioredoxin-like_sf"/>
</dbReference>
<dbReference type="AlphaFoldDB" id="A0A409YLJ7"/>
<comment type="similarity">
    <text evidence="2">Belongs to the AB hydrolase superfamily. Lipase family. Class 3 subfamily.</text>
</comment>
<organism evidence="7 8">
    <name type="scientific">Panaeolus cyanescens</name>
    <dbReference type="NCBI Taxonomy" id="181874"/>
    <lineage>
        <taxon>Eukaryota</taxon>
        <taxon>Fungi</taxon>
        <taxon>Dikarya</taxon>
        <taxon>Basidiomycota</taxon>
        <taxon>Agaricomycotina</taxon>
        <taxon>Agaricomycetes</taxon>
        <taxon>Agaricomycetidae</taxon>
        <taxon>Agaricales</taxon>
        <taxon>Agaricineae</taxon>
        <taxon>Galeropsidaceae</taxon>
        <taxon>Panaeolus</taxon>
    </lineage>
</organism>
<dbReference type="Pfam" id="PF01764">
    <property type="entry name" value="Lipase_3"/>
    <property type="match status" value="1"/>
</dbReference>
<comment type="caution">
    <text evidence="7">The sequence shown here is derived from an EMBL/GenBank/DDBJ whole genome shotgun (WGS) entry which is preliminary data.</text>
</comment>
<gene>
    <name evidence="7" type="ORF">CVT24_012676</name>
</gene>
<keyword evidence="1" id="KW-1015">Disulfide bond</keyword>
<evidence type="ECO:0000256" key="4">
    <source>
        <dbReference type="ARBA" id="ARBA00048461"/>
    </source>
</evidence>
<dbReference type="Gene3D" id="3.40.30.10">
    <property type="entry name" value="Glutaredoxin"/>
    <property type="match status" value="1"/>
</dbReference>
<comment type="catalytic activity">
    <reaction evidence="3">
        <text>a diacylglycerol + H2O = a monoacylglycerol + a fatty acid + H(+)</text>
        <dbReference type="Rhea" id="RHEA:32731"/>
        <dbReference type="ChEBI" id="CHEBI:15377"/>
        <dbReference type="ChEBI" id="CHEBI:15378"/>
        <dbReference type="ChEBI" id="CHEBI:17408"/>
        <dbReference type="ChEBI" id="CHEBI:18035"/>
        <dbReference type="ChEBI" id="CHEBI:28868"/>
    </reaction>
</comment>
<dbReference type="InterPro" id="IPR029058">
    <property type="entry name" value="AB_hydrolase_fold"/>
</dbReference>
<protein>
    <recommendedName>
        <fullName evidence="9">Fungal lipase-like domain-containing protein</fullName>
    </recommendedName>
</protein>
<dbReference type="PANTHER" id="PTHR45856">
    <property type="entry name" value="ALPHA/BETA-HYDROLASES SUPERFAMILY PROTEIN"/>
    <property type="match status" value="1"/>
</dbReference>
<dbReference type="Pfam" id="PF00085">
    <property type="entry name" value="Thioredoxin"/>
    <property type="match status" value="1"/>
</dbReference>
<comment type="catalytic activity">
    <reaction evidence="4">
        <text>a monoacylglycerol + H2O = glycerol + a fatty acid + H(+)</text>
        <dbReference type="Rhea" id="RHEA:15245"/>
        <dbReference type="ChEBI" id="CHEBI:15377"/>
        <dbReference type="ChEBI" id="CHEBI:15378"/>
        <dbReference type="ChEBI" id="CHEBI:17408"/>
        <dbReference type="ChEBI" id="CHEBI:17754"/>
        <dbReference type="ChEBI" id="CHEBI:28868"/>
    </reaction>
</comment>
<sequence length="357" mass="38267">MAYSSVRFFQVDVTERKDVAQDADIDAIPTIHIFRDERMVGYIPGHDQRAFVQRHTMLTKGFILSALLFSLASASPVEITKRQSISALSTSQISSFKPFTFFASAAYCQPANTLAWNCGANCAANSDFIPTASGGDGSSIQFWYVGFSPSQSSVIVAHQGTDPSKMWDMHQADATDANAFLESLDSSLFPGVSSSVEAHSGFANEHAKTASAILSAVQSTISAHGAKQVTLVGHSLGAALALLDGVFLPLHISGVSFRAVTYGMPRVGNQAFANYVDSHLSLTHINNKEDIVPIVPGRFLGYHHPSGEVHIMDNNQWVSCPGQDNTSTDCIVGDVPNIFDGDESNHDGPYDGVEMGC</sequence>
<accession>A0A409YLJ7</accession>
<dbReference type="GO" id="GO:0006629">
    <property type="term" value="P:lipid metabolic process"/>
    <property type="evidence" value="ECO:0007669"/>
    <property type="project" value="InterPro"/>
</dbReference>
<dbReference type="CDD" id="cd00519">
    <property type="entry name" value="Lipase_3"/>
    <property type="match status" value="1"/>
</dbReference>
<evidence type="ECO:0000256" key="2">
    <source>
        <dbReference type="ARBA" id="ARBA00043996"/>
    </source>
</evidence>
<evidence type="ECO:0000259" key="5">
    <source>
        <dbReference type="Pfam" id="PF00085"/>
    </source>
</evidence>
<dbReference type="EMBL" id="NHTK01001063">
    <property type="protein sequence ID" value="PPR03464.1"/>
    <property type="molecule type" value="Genomic_DNA"/>
</dbReference>
<keyword evidence="8" id="KW-1185">Reference proteome</keyword>
<evidence type="ECO:0008006" key="9">
    <source>
        <dbReference type="Google" id="ProtNLM"/>
    </source>
</evidence>
<dbReference type="Proteomes" id="UP000284842">
    <property type="component" value="Unassembled WGS sequence"/>
</dbReference>
<evidence type="ECO:0000256" key="3">
    <source>
        <dbReference type="ARBA" id="ARBA00047591"/>
    </source>
</evidence>
<dbReference type="SUPFAM" id="SSF53474">
    <property type="entry name" value="alpha/beta-Hydrolases"/>
    <property type="match status" value="1"/>
</dbReference>
<reference evidence="7 8" key="1">
    <citation type="journal article" date="2018" name="Evol. Lett.">
        <title>Horizontal gene cluster transfer increased hallucinogenic mushroom diversity.</title>
        <authorList>
            <person name="Reynolds H.T."/>
            <person name="Vijayakumar V."/>
            <person name="Gluck-Thaler E."/>
            <person name="Korotkin H.B."/>
            <person name="Matheny P.B."/>
            <person name="Slot J.C."/>
        </authorList>
    </citation>
    <scope>NUCLEOTIDE SEQUENCE [LARGE SCALE GENOMIC DNA]</scope>
    <source>
        <strain evidence="7 8">2629</strain>
    </source>
</reference>
<dbReference type="InterPro" id="IPR002921">
    <property type="entry name" value="Fungal_lipase-type"/>
</dbReference>
<dbReference type="PANTHER" id="PTHR45856:SF25">
    <property type="entry name" value="FUNGAL LIPASE-LIKE DOMAIN-CONTAINING PROTEIN"/>
    <property type="match status" value="1"/>
</dbReference>
<evidence type="ECO:0000259" key="6">
    <source>
        <dbReference type="Pfam" id="PF01764"/>
    </source>
</evidence>
<feature type="domain" description="Fungal lipase-type" evidence="6">
    <location>
        <begin position="183"/>
        <end position="298"/>
    </location>
</feature>
<dbReference type="Gene3D" id="3.40.50.1820">
    <property type="entry name" value="alpha/beta hydrolase"/>
    <property type="match status" value="1"/>
</dbReference>
<proteinExistence type="inferred from homology"/>